<dbReference type="OrthoDB" id="277577at2"/>
<dbReference type="EMBL" id="LUUK01000202">
    <property type="protein sequence ID" value="OAI14263.1"/>
    <property type="molecule type" value="Genomic_DNA"/>
</dbReference>
<gene>
    <name evidence="1" type="ORF">A1355_00770</name>
</gene>
<organism evidence="1 2">
    <name type="scientific">Methylomonas koyamae</name>
    <dbReference type="NCBI Taxonomy" id="702114"/>
    <lineage>
        <taxon>Bacteria</taxon>
        <taxon>Pseudomonadati</taxon>
        <taxon>Pseudomonadota</taxon>
        <taxon>Gammaproteobacteria</taxon>
        <taxon>Methylococcales</taxon>
        <taxon>Methylococcaceae</taxon>
        <taxon>Methylomonas</taxon>
    </lineage>
</organism>
<evidence type="ECO:0008006" key="3">
    <source>
        <dbReference type="Google" id="ProtNLM"/>
    </source>
</evidence>
<dbReference type="InterPro" id="IPR025293">
    <property type="entry name" value="YfiR/HmsC-like"/>
</dbReference>
<reference evidence="2" key="1">
    <citation type="submission" date="2016-03" db="EMBL/GenBank/DDBJ databases">
        <authorList>
            <person name="Heylen K."/>
            <person name="De Vos P."/>
            <person name="Vekeman B."/>
        </authorList>
    </citation>
    <scope>NUCLEOTIDE SEQUENCE [LARGE SCALE GENOMIC DNA]</scope>
    <source>
        <strain evidence="2">R-45383</strain>
    </source>
</reference>
<dbReference type="Proteomes" id="UP000077628">
    <property type="component" value="Unassembled WGS sequence"/>
</dbReference>
<protein>
    <recommendedName>
        <fullName evidence="3">Transmembrane protein</fullName>
    </recommendedName>
</protein>
<name>A0A177N9V4_9GAMM</name>
<evidence type="ECO:0000313" key="2">
    <source>
        <dbReference type="Proteomes" id="UP000077628"/>
    </source>
</evidence>
<proteinExistence type="predicted"/>
<comment type="caution">
    <text evidence="1">The sequence shown here is derived from an EMBL/GenBank/DDBJ whole genome shotgun (WGS) entry which is preliminary data.</text>
</comment>
<dbReference type="Pfam" id="PF13689">
    <property type="entry name" value="DUF4154"/>
    <property type="match status" value="1"/>
</dbReference>
<dbReference type="STRING" id="702114.A1355_00770"/>
<accession>A0A177N9V4</accession>
<keyword evidence="2" id="KW-1185">Reference proteome</keyword>
<dbReference type="AlphaFoldDB" id="A0A177N9V4"/>
<sequence>MFPIFSSHCNVALQRAAFYAKSALVCGWVLSTAHADEPNLEYKIKAAYLYNFTKFITWPNNPGPSFNICLIGDNPFGNLLDTLETKTVADKPIRLRHLDSLKQAQDCQILYAEKTEQRIDINLTGVLLVGNLGKTLTVSSQPFFAESGGMIGFVLDDEKVRLHINLKALKQSGLSISAKLIEVATLVEGGGRE</sequence>
<evidence type="ECO:0000313" key="1">
    <source>
        <dbReference type="EMBL" id="OAI14263.1"/>
    </source>
</evidence>